<dbReference type="GO" id="GO:0005737">
    <property type="term" value="C:cytoplasm"/>
    <property type="evidence" value="ECO:0007669"/>
    <property type="project" value="InterPro"/>
</dbReference>
<dbReference type="Pfam" id="PF05593">
    <property type="entry name" value="RHS_repeat"/>
    <property type="match status" value="1"/>
</dbReference>
<proteinExistence type="predicted"/>
<keyword evidence="2" id="KW-0964">Secreted</keyword>
<dbReference type="InterPro" id="IPR022045">
    <property type="entry name" value="TcdB_toxin_mid/N"/>
</dbReference>
<sequence length="2234" mass="240940">MLVPAQPLWERLQRKRSITSLACALVIAVMATLQTVGTVAGSAHADAIVTTGPLPQPNYDPIAVGSQTATVSATSTPMGGTSGSFTVGENGEAQYEVPLQVVPGRGGFQPRLSLSYRSGGGNSQLGKGFTLSGLALISRCAKTVVDDGIAMGVRLDSTDRFCLGGKRLVPVSGTYGADGAEYRTKPDSHVRIRSYKSSADAEGPTHFKVWLPDGTVQEYGLTGESTAKVYVDGPAGYYANIAWNLSKATDRSGNTITYSYGVRYRSASVLSEVERWISRIAYGHGSTLDREVTFGYETRPDRLLGFALGERRESTKRLTSITMSSYKGAIAGWAQARSYSLEYLNLGVGKASKLWRLKECGTVQTECKLPTVFSWSPGYEGLEAPVNQTSTTGASLVPSSDESQLITADFTGDGRTDLAWPEGNELGEKKVWKHVDASALGGYSVVHEGVANPFKRAATAYAVDYDIDGMVDLMPRSAAITSYRPILSRPGDVHRMAETTFYGGFNLLNNSASNSGALLGDFDGDGYQDVLEYRDPKSTSLPDYQWQFRRRTGEVNPKIDNTGPFSDPATRPFDDKAFSAPTVVPWLDNVAPDKAVVLDLEGDGRDELLWEKNPSGDLSLSDPAAPTPGVKYTRNLNASLLKTDSLFLDLNGDGLLDVVNDGVAPNDKGRLFYQLNTGLGFSVSEATSIVFKPGSLKAAKVFDYDSDGRQDLLLPHWGGTAFTGMDVVRAATSTSGSVTLSVTPQVVSFAPKALDTLVKQERVVDANGDGHDDLLLVDRPATGPAALKLWLHNGSRTVTDSGPALVKQDLLTKVTEGSLTTTTPASVSITYSTLSDTEVYNRGPCPRTPYQMCMVGGTYVVKQLLTDAGLHDNPSVKNTARYEYRAGRLDKKARAFLGFAEIRVHDKSGFGGYDPGLRRTFYSNTVPQKDPRPVETWTVNALPGGKYAMQRTNLEWQDRSTVAGSYFPYVTLTKERTYEYAIASCVPCHADWTPAHFDSLGKAPYVTVTETVSGMDEYGNARFLVSDTSDTGGSASTTTTEVIPDVDTAEWLVSRADKVITTDTRHEGVDSAQTRITEYEYKPLTSLVVQRRVSGGSLPGGNVLVETFGHDAEGNVIRIESLDEKTGESVEATAVYDPYGYPHAMMNALGHIVRTGHDQVTGLRKVLVDANGLRSDFTYDTLGRTVKARTPAGAQTNVVYSSEPSGQEVLSKARITLGTGAVSEVLTDRLGRAVVERFKGFDGTMRIREAGYDSRGRLISTTLPRPLGATTSPEKVTYTYDDLGRPVSQKDPAGGLQTWSYENLNVSYTDADGRKKQTFGNARGETTRTVDGGGSSAETARKYEYGPFGNLTKTFVEGVSGSTSTFTYDAQGHQLTSKDSERGTTVNTFNAFGEVVTSTDALGRLTTTKRDAVGRVVERSVTQNGIGRSHSNFFYDSIGGAAVHNGKLMRAVLLDGGESTSITNTYDSMSRLSSAEYTLPVQNDPQDQDLEETFRIGYDYDAQNRVTGVRYPALPGQVAGALVAYEYGGNGRLGAVKVTEPAAEAATIWTAKGTDAQDRLVTHESGDGTKTSRTLDWRGSVRDLLVTTSEADADPSRELFNEEYSYSLAGNLTARSRRDPNNGLQRELFGYDALNRVSSQVLSYTLSSGQPVTQQTDDWAYDKLGNLTKSKRRGSYGYDPARPTLATSVTGGIFGNRAFSYDAVGNQIARPGEQVTYNDFNLPSKSLSAKNGDSTFLYYPDGERARKQTTKEIVTTVPGLYERHTTAAKTQHRLLVQADGATVAALEYDQVTGQADVAKQPTLHLHADRQGTTSLVTADDLAGGLKAAVREARSYDTFGKLRNPDWRLGDAGYTQGIQPATVDQGYTGHEDDRDTGLINMGGRMYDPALGKFLTPDPNVDGANATQAWNGYTYVSNNPHRYTDPSGFKSCMSHCSLPDHVWGFVNASQMFWNSGAWGISPMNPDSPEGGKRFESEMERYYERQYERDFGSGGTEEATPSIDGTATPEDTLVCADGPSGPSCSGVGVAPEVTVQATNPVNDWGHTWCGPGIPCGLESQMRAEAWATELERTMNALVVEQVINWLSVFGVARGVGGPEGEPGVLDVHGGNKKIPPVPVPSAVPASPAPAQVAPSKVDSMSATGQRPDQGNLTQAGRSYQKHMARGELPQVPGKELNRAGQDLLDGILTDPHADVQPINKGVFNGGTRVISNTTYNDRFLGAAFNASGEFQYFGTYQ</sequence>
<dbReference type="InterPro" id="IPR050708">
    <property type="entry name" value="T6SS_VgrG/RHS"/>
</dbReference>
<reference evidence="5 6" key="1">
    <citation type="submission" date="2019-02" db="EMBL/GenBank/DDBJ databases">
        <title>Kribbella capetownensis sp. nov. and Kribbella speibonae sp. nov., isolated from soil.</title>
        <authorList>
            <person name="Curtis S.M."/>
            <person name="Norton I."/>
            <person name="Everest G.J."/>
            <person name="Meyers P.R."/>
        </authorList>
    </citation>
    <scope>NUCLEOTIDE SEQUENCE [LARGE SCALE GENOMIC DNA]</scope>
    <source>
        <strain evidence="5 6">DSM 27082</strain>
    </source>
</reference>
<dbReference type="InterPro" id="IPR006530">
    <property type="entry name" value="YD"/>
</dbReference>
<dbReference type="RefSeq" id="WP_131287824.1">
    <property type="nucleotide sequence ID" value="NZ_SJKA01000004.1"/>
</dbReference>
<dbReference type="PANTHER" id="PTHR32305:SF15">
    <property type="entry name" value="PROTEIN RHSA-RELATED"/>
    <property type="match status" value="1"/>
</dbReference>
<dbReference type="Pfam" id="PF12256">
    <property type="entry name" value="TcdB_toxin_midN"/>
    <property type="match status" value="1"/>
</dbReference>
<dbReference type="SUPFAM" id="SSF69318">
    <property type="entry name" value="Integrin alpha N-terminal domain"/>
    <property type="match status" value="1"/>
</dbReference>
<feature type="domain" description="Insecticide toxin TcdB middle/N-terminal" evidence="4">
    <location>
        <begin position="760"/>
        <end position="907"/>
    </location>
</feature>
<evidence type="ECO:0000259" key="4">
    <source>
        <dbReference type="Pfam" id="PF12256"/>
    </source>
</evidence>
<dbReference type="GO" id="GO:0005576">
    <property type="term" value="C:extracellular region"/>
    <property type="evidence" value="ECO:0007669"/>
    <property type="project" value="UniProtKB-SubCell"/>
</dbReference>
<dbReference type="NCBIfam" id="TIGR03696">
    <property type="entry name" value="Rhs_assc_core"/>
    <property type="match status" value="1"/>
</dbReference>
<keyword evidence="6" id="KW-1185">Reference proteome</keyword>
<dbReference type="EMBL" id="SJKA01000004">
    <property type="protein sequence ID" value="TCC34935.1"/>
    <property type="molecule type" value="Genomic_DNA"/>
</dbReference>
<dbReference type="InterPro" id="IPR003284">
    <property type="entry name" value="Sal_SpvB"/>
</dbReference>
<dbReference type="NCBIfam" id="TIGR01643">
    <property type="entry name" value="YD_repeat_2x"/>
    <property type="match status" value="1"/>
</dbReference>
<dbReference type="InterPro" id="IPR028994">
    <property type="entry name" value="Integrin_alpha_N"/>
</dbReference>
<evidence type="ECO:0000256" key="1">
    <source>
        <dbReference type="ARBA" id="ARBA00004613"/>
    </source>
</evidence>
<dbReference type="Pfam" id="PF03534">
    <property type="entry name" value="SpvB"/>
    <property type="match status" value="1"/>
</dbReference>
<evidence type="ECO:0000313" key="5">
    <source>
        <dbReference type="EMBL" id="TCC34935.1"/>
    </source>
</evidence>
<evidence type="ECO:0000256" key="3">
    <source>
        <dbReference type="ARBA" id="ARBA00023026"/>
    </source>
</evidence>
<protein>
    <recommendedName>
        <fullName evidence="4">Insecticide toxin TcdB middle/N-terminal domain-containing protein</fullName>
    </recommendedName>
</protein>
<gene>
    <name evidence="5" type="ORF">E0H50_13675</name>
</gene>
<keyword evidence="3" id="KW-0843">Virulence</keyword>
<comment type="subcellular location">
    <subcellularLocation>
        <location evidence="1">Secreted</location>
    </subcellularLocation>
</comment>
<dbReference type="OrthoDB" id="9762066at2"/>
<dbReference type="InterPro" id="IPR031325">
    <property type="entry name" value="RHS_repeat"/>
</dbReference>
<dbReference type="PANTHER" id="PTHR32305">
    <property type="match status" value="1"/>
</dbReference>
<accession>A0A4R0J1B8</accession>
<name>A0A4R0J1B8_9ACTN</name>
<dbReference type="Proteomes" id="UP000292695">
    <property type="component" value="Unassembled WGS sequence"/>
</dbReference>
<evidence type="ECO:0000256" key="2">
    <source>
        <dbReference type="ARBA" id="ARBA00022525"/>
    </source>
</evidence>
<evidence type="ECO:0000313" key="6">
    <source>
        <dbReference type="Proteomes" id="UP000292695"/>
    </source>
</evidence>
<dbReference type="InterPro" id="IPR022385">
    <property type="entry name" value="Rhs_assc_core"/>
</dbReference>
<comment type="caution">
    <text evidence="5">The sequence shown here is derived from an EMBL/GenBank/DDBJ whole genome shotgun (WGS) entry which is preliminary data.</text>
</comment>
<dbReference type="Gene3D" id="2.180.10.10">
    <property type="entry name" value="RHS repeat-associated core"/>
    <property type="match status" value="2"/>
</dbReference>
<organism evidence="5 6">
    <name type="scientific">Kribbella sindirgiensis</name>
    <dbReference type="NCBI Taxonomy" id="1124744"/>
    <lineage>
        <taxon>Bacteria</taxon>
        <taxon>Bacillati</taxon>
        <taxon>Actinomycetota</taxon>
        <taxon>Actinomycetes</taxon>
        <taxon>Propionibacteriales</taxon>
        <taxon>Kribbellaceae</taxon>
        <taxon>Kribbella</taxon>
    </lineage>
</organism>